<keyword evidence="2" id="KW-0482">Metalloprotease</keyword>
<dbReference type="PROSITE" id="PS51257">
    <property type="entry name" value="PROKAR_LIPOPROTEIN"/>
    <property type="match status" value="1"/>
</dbReference>
<sequence>MKRIKFLALCAIAAGFITSCQKEEVSTEIPTANKEVSKEVKLQLEAIGVNPNGAKIQTRTLLDGSQVTGVRSGDYFSTIENLMKTPALGTGEANTKQYRTNNLVTGSNRTIDIIGYTGNNSNGLNSKERTGLQWAVNNYNRLNLSITFRLTFGTDYQSKDMVVYHDPNEEAAGEQGGVAGFPDAQGRPNFGIAIYGLGGYSNNVNEHVITHEIGHSIGFRHTDWFSRQSCGQSGESAGSDGAIHIPGTPTGYDSTSIMLACFSTSATGEFNGNDVTALNYLY</sequence>
<reference evidence="3" key="1">
    <citation type="journal article" date="2019" name="Int. J. Syst. Evol. Microbiol.">
        <title>The Global Catalogue of Microorganisms (GCM) 10K type strain sequencing project: providing services to taxonomists for standard genome sequencing and annotation.</title>
        <authorList>
            <consortium name="The Broad Institute Genomics Platform"/>
            <consortium name="The Broad Institute Genome Sequencing Center for Infectious Disease"/>
            <person name="Wu L."/>
            <person name="Ma J."/>
        </authorList>
    </citation>
    <scope>NUCLEOTIDE SEQUENCE [LARGE SCALE GENOMIC DNA]</scope>
    <source>
        <strain evidence="3">KCTC 52274</strain>
    </source>
</reference>
<proteinExistence type="predicted"/>
<accession>A0ABW5LJX1</accession>
<feature type="signal peptide" evidence="1">
    <location>
        <begin position="1"/>
        <end position="22"/>
    </location>
</feature>
<dbReference type="GO" id="GO:0008237">
    <property type="term" value="F:metallopeptidase activity"/>
    <property type="evidence" value="ECO:0007669"/>
    <property type="project" value="UniProtKB-KW"/>
</dbReference>
<dbReference type="Proteomes" id="UP001597319">
    <property type="component" value="Unassembled WGS sequence"/>
</dbReference>
<feature type="chain" id="PRO_5045498099" evidence="1">
    <location>
        <begin position="23"/>
        <end position="282"/>
    </location>
</feature>
<organism evidence="2 3">
    <name type="scientific">Aquimarina rubra</name>
    <dbReference type="NCBI Taxonomy" id="1920033"/>
    <lineage>
        <taxon>Bacteria</taxon>
        <taxon>Pseudomonadati</taxon>
        <taxon>Bacteroidota</taxon>
        <taxon>Flavobacteriia</taxon>
        <taxon>Flavobacteriales</taxon>
        <taxon>Flavobacteriaceae</taxon>
        <taxon>Aquimarina</taxon>
    </lineage>
</organism>
<dbReference type="RefSeq" id="WP_378294929.1">
    <property type="nucleotide sequence ID" value="NZ_JBHULE010000035.1"/>
</dbReference>
<evidence type="ECO:0000313" key="3">
    <source>
        <dbReference type="Proteomes" id="UP001597319"/>
    </source>
</evidence>
<protein>
    <submittedName>
        <fullName evidence="2">M57 family metalloprotease</fullName>
    </submittedName>
</protein>
<keyword evidence="1" id="KW-0732">Signal</keyword>
<keyword evidence="2" id="KW-0378">Hydrolase</keyword>
<keyword evidence="2" id="KW-0645">Protease</keyword>
<gene>
    <name evidence="2" type="ORF">ACFSR1_20645</name>
</gene>
<evidence type="ECO:0000313" key="2">
    <source>
        <dbReference type="EMBL" id="MFD2565100.1"/>
    </source>
</evidence>
<name>A0ABW5LJX1_9FLAO</name>
<comment type="caution">
    <text evidence="2">The sequence shown here is derived from an EMBL/GenBank/DDBJ whole genome shotgun (WGS) entry which is preliminary data.</text>
</comment>
<dbReference type="InterPro" id="IPR024079">
    <property type="entry name" value="MetalloPept_cat_dom_sf"/>
</dbReference>
<dbReference type="Pfam" id="PF12388">
    <property type="entry name" value="Peptidase_M57"/>
    <property type="match status" value="1"/>
</dbReference>
<keyword evidence="3" id="KW-1185">Reference proteome</keyword>
<dbReference type="Gene3D" id="3.40.390.10">
    <property type="entry name" value="Collagenase (Catalytic Domain)"/>
    <property type="match status" value="1"/>
</dbReference>
<dbReference type="SUPFAM" id="SSF55486">
    <property type="entry name" value="Metalloproteases ('zincins'), catalytic domain"/>
    <property type="match status" value="1"/>
</dbReference>
<evidence type="ECO:0000256" key="1">
    <source>
        <dbReference type="SAM" id="SignalP"/>
    </source>
</evidence>
<dbReference type="EMBL" id="JBHULE010000035">
    <property type="protein sequence ID" value="MFD2565100.1"/>
    <property type="molecule type" value="Genomic_DNA"/>
</dbReference>
<dbReference type="InterPro" id="IPR024653">
    <property type="entry name" value="Peptidase_M10/M27/M57"/>
</dbReference>